<dbReference type="SMART" id="SM00387">
    <property type="entry name" value="HATPase_c"/>
    <property type="match status" value="1"/>
</dbReference>
<dbReference type="Pfam" id="PF01627">
    <property type="entry name" value="Hpt"/>
    <property type="match status" value="1"/>
</dbReference>
<keyword evidence="4" id="KW-1003">Cell membrane</keyword>
<dbReference type="SUPFAM" id="SSF47226">
    <property type="entry name" value="Histidine-containing phosphotransfer domain, HPT domain"/>
    <property type="match status" value="1"/>
</dbReference>
<proteinExistence type="predicted"/>
<evidence type="ECO:0000256" key="13">
    <source>
        <dbReference type="PROSITE-ProRule" id="PRU00169"/>
    </source>
</evidence>
<dbReference type="InterPro" id="IPR000644">
    <property type="entry name" value="CBS_dom"/>
</dbReference>
<comment type="subcellular location">
    <subcellularLocation>
        <location evidence="2">Cell membrane</location>
        <topology evidence="2">Multi-pass membrane protein</topology>
    </subcellularLocation>
</comment>
<dbReference type="SUPFAM" id="SSF54631">
    <property type="entry name" value="CBS-domain pair"/>
    <property type="match status" value="2"/>
</dbReference>
<feature type="domain" description="CBS" evidence="21">
    <location>
        <begin position="135"/>
        <end position="194"/>
    </location>
</feature>
<dbReference type="InterPro" id="IPR013656">
    <property type="entry name" value="PAS_4"/>
</dbReference>
<dbReference type="PROSITE" id="PS51371">
    <property type="entry name" value="CBS"/>
    <property type="match status" value="2"/>
</dbReference>
<dbReference type="PROSITE" id="PS50110">
    <property type="entry name" value="RESPONSE_REGULATORY"/>
    <property type="match status" value="2"/>
</dbReference>
<dbReference type="SUPFAM" id="SSF52172">
    <property type="entry name" value="CheY-like"/>
    <property type="match status" value="2"/>
</dbReference>
<dbReference type="CDD" id="cd02205">
    <property type="entry name" value="CBS_pair_SF"/>
    <property type="match status" value="1"/>
</dbReference>
<dbReference type="Pfam" id="PF00989">
    <property type="entry name" value="PAS"/>
    <property type="match status" value="1"/>
</dbReference>
<dbReference type="InterPro" id="IPR005467">
    <property type="entry name" value="His_kinase_dom"/>
</dbReference>
<feature type="domain" description="PAS" evidence="18">
    <location>
        <begin position="282"/>
        <end position="353"/>
    </location>
</feature>
<keyword evidence="6" id="KW-0812">Transmembrane</keyword>
<dbReference type="SMART" id="SM00091">
    <property type="entry name" value="PAS"/>
    <property type="match status" value="3"/>
</dbReference>
<evidence type="ECO:0000313" key="22">
    <source>
        <dbReference type="EMBL" id="WPL18924.1"/>
    </source>
</evidence>
<dbReference type="PROSITE" id="PS50109">
    <property type="entry name" value="HIS_KIN"/>
    <property type="match status" value="1"/>
</dbReference>
<evidence type="ECO:0000256" key="1">
    <source>
        <dbReference type="ARBA" id="ARBA00000085"/>
    </source>
</evidence>
<feature type="domain" description="PAS" evidence="18">
    <location>
        <begin position="406"/>
        <end position="470"/>
    </location>
</feature>
<dbReference type="CDD" id="cd00130">
    <property type="entry name" value="PAS"/>
    <property type="match status" value="2"/>
</dbReference>
<keyword evidence="15" id="KW-0175">Coiled coil</keyword>
<dbReference type="RefSeq" id="WP_328984660.1">
    <property type="nucleotide sequence ID" value="NZ_CP121472.1"/>
</dbReference>
<accession>A0ABZ0SEI9</accession>
<dbReference type="CDD" id="cd00082">
    <property type="entry name" value="HisKA"/>
    <property type="match status" value="1"/>
</dbReference>
<evidence type="ECO:0000259" key="18">
    <source>
        <dbReference type="PROSITE" id="PS50112"/>
    </source>
</evidence>
<dbReference type="InterPro" id="IPR046342">
    <property type="entry name" value="CBS_dom_sf"/>
</dbReference>
<keyword evidence="10" id="KW-0902">Two-component regulatory system</keyword>
<comment type="catalytic activity">
    <reaction evidence="1">
        <text>ATP + protein L-histidine = ADP + protein N-phospho-L-histidine.</text>
        <dbReference type="EC" id="2.7.13.3"/>
    </reaction>
</comment>
<evidence type="ECO:0000256" key="5">
    <source>
        <dbReference type="ARBA" id="ARBA00022553"/>
    </source>
</evidence>
<keyword evidence="22" id="KW-0808">Transferase</keyword>
<dbReference type="PROSITE" id="PS50113">
    <property type="entry name" value="PAC"/>
    <property type="match status" value="2"/>
</dbReference>
<keyword evidence="14" id="KW-0129">CBS domain</keyword>
<evidence type="ECO:0000313" key="23">
    <source>
        <dbReference type="Proteomes" id="UP001432180"/>
    </source>
</evidence>
<dbReference type="SMART" id="SM00116">
    <property type="entry name" value="CBS"/>
    <property type="match status" value="4"/>
</dbReference>
<dbReference type="CDD" id="cd00156">
    <property type="entry name" value="REC"/>
    <property type="match status" value="1"/>
</dbReference>
<evidence type="ECO:0000259" key="21">
    <source>
        <dbReference type="PROSITE" id="PS51371"/>
    </source>
</evidence>
<organism evidence="22 23">
    <name type="scientific">Thiorhodovibrio winogradskyi</name>
    <dbReference type="NCBI Taxonomy" id="77007"/>
    <lineage>
        <taxon>Bacteria</taxon>
        <taxon>Pseudomonadati</taxon>
        <taxon>Pseudomonadota</taxon>
        <taxon>Gammaproteobacteria</taxon>
        <taxon>Chromatiales</taxon>
        <taxon>Chromatiaceae</taxon>
        <taxon>Thiorhodovibrio</taxon>
    </lineage>
</organism>
<keyword evidence="9" id="KW-1133">Transmembrane helix</keyword>
<dbReference type="InterPro" id="IPR013767">
    <property type="entry name" value="PAS_fold"/>
</dbReference>
<dbReference type="InterPro" id="IPR004358">
    <property type="entry name" value="Sig_transdc_His_kin-like_C"/>
</dbReference>
<dbReference type="InterPro" id="IPR001789">
    <property type="entry name" value="Sig_transdc_resp-reg_receiver"/>
</dbReference>
<dbReference type="CDD" id="cd17546">
    <property type="entry name" value="REC_hyHK_CKI1_RcsC-like"/>
    <property type="match status" value="1"/>
</dbReference>
<evidence type="ECO:0000256" key="4">
    <source>
        <dbReference type="ARBA" id="ARBA00022475"/>
    </source>
</evidence>
<dbReference type="EC" id="2.7.13.3" evidence="3"/>
<dbReference type="Gene3D" id="1.20.120.160">
    <property type="entry name" value="HPT domain"/>
    <property type="match status" value="1"/>
</dbReference>
<evidence type="ECO:0000256" key="7">
    <source>
        <dbReference type="ARBA" id="ARBA00022741"/>
    </source>
</evidence>
<feature type="modified residue" description="4-aspartylphosphate" evidence="13">
    <location>
        <position position="1104"/>
    </location>
</feature>
<dbReference type="Pfam" id="PF00072">
    <property type="entry name" value="Response_reg"/>
    <property type="match status" value="2"/>
</dbReference>
<keyword evidence="7" id="KW-0547">Nucleotide-binding</keyword>
<dbReference type="CDD" id="cd00088">
    <property type="entry name" value="HPT"/>
    <property type="match status" value="1"/>
</dbReference>
<dbReference type="SMART" id="SM00086">
    <property type="entry name" value="PAC"/>
    <property type="match status" value="2"/>
</dbReference>
<dbReference type="GO" id="GO:0004673">
    <property type="term" value="F:protein histidine kinase activity"/>
    <property type="evidence" value="ECO:0007669"/>
    <property type="project" value="UniProtKB-EC"/>
</dbReference>
<evidence type="ECO:0000259" key="16">
    <source>
        <dbReference type="PROSITE" id="PS50109"/>
    </source>
</evidence>
<keyword evidence="5 13" id="KW-0597">Phosphoprotein</keyword>
<evidence type="ECO:0000256" key="8">
    <source>
        <dbReference type="ARBA" id="ARBA00022840"/>
    </source>
</evidence>
<dbReference type="Gene3D" id="3.40.50.2300">
    <property type="match status" value="2"/>
</dbReference>
<evidence type="ECO:0000256" key="10">
    <source>
        <dbReference type="ARBA" id="ARBA00023012"/>
    </source>
</evidence>
<feature type="domain" description="Response regulatory" evidence="17">
    <location>
        <begin position="1055"/>
        <end position="1169"/>
    </location>
</feature>
<dbReference type="Pfam" id="PF00571">
    <property type="entry name" value="CBS"/>
    <property type="match status" value="3"/>
</dbReference>
<evidence type="ECO:0000256" key="3">
    <source>
        <dbReference type="ARBA" id="ARBA00012438"/>
    </source>
</evidence>
<evidence type="ECO:0000259" key="17">
    <source>
        <dbReference type="PROSITE" id="PS50110"/>
    </source>
</evidence>
<dbReference type="InterPro" id="IPR008207">
    <property type="entry name" value="Sig_transdc_His_kin_Hpt_dom"/>
</dbReference>
<dbReference type="SUPFAM" id="SSF55874">
    <property type="entry name" value="ATPase domain of HSP90 chaperone/DNA topoisomerase II/histidine kinase"/>
    <property type="match status" value="1"/>
</dbReference>
<evidence type="ECO:0000259" key="20">
    <source>
        <dbReference type="PROSITE" id="PS50894"/>
    </source>
</evidence>
<name>A0ABZ0SEI9_9GAMM</name>
<dbReference type="InterPro" id="IPR000014">
    <property type="entry name" value="PAS"/>
</dbReference>
<dbReference type="InterPro" id="IPR003661">
    <property type="entry name" value="HisK_dim/P_dom"/>
</dbReference>
<dbReference type="SMART" id="SM00388">
    <property type="entry name" value="HisKA"/>
    <property type="match status" value="1"/>
</dbReference>
<dbReference type="PRINTS" id="PR00344">
    <property type="entry name" value="BCTRLSENSOR"/>
</dbReference>
<feature type="domain" description="Histidine kinase" evidence="16">
    <location>
        <begin position="670"/>
        <end position="893"/>
    </location>
</feature>
<dbReference type="Gene3D" id="3.10.580.10">
    <property type="entry name" value="CBS-domain"/>
    <property type="match status" value="2"/>
</dbReference>
<dbReference type="CDD" id="cd16922">
    <property type="entry name" value="HATPase_EvgS-ArcB-TorS-like"/>
    <property type="match status" value="1"/>
</dbReference>
<sequence length="1404" mass="154403">MFFPKLRSIATPSVITLPASANLAEVARTMGQHNIRSVVVSLNPGYRLILSSRLLAFQTQGVPLATPLVELDLPEPALCDPDETVLEGLNAIRNPAEHICLVGQSGELEGIVSYSDLAASLDPSMLAETQSLGELIQGMQPLTVDERPSVLRVMERMDQGQFTACIVLHEQRPVGILTQRDMVELISSSANLDQPVGACMTAPVKTLSRETTISDALRVCRQQHIKRVVVVDGAGCFSGLVSQRDLVSLYYNHWFNLLKQHQRELDQLNQQMQANYQALEAQEQRFRALFNHYPDATLLIDLADGATLEFNARAHQQLGYSAEEFARLRIGDYEAIETAEETAQHIQQIIDEGYDHFETRHRHKDGHLIDVSVTATLLDLGGRRCLLAVSRDISPFKQAEQALKDRDQRLQQLAAHSRTVTWSVDANGLYTDVSAVATSVWGYAPEELIGRKHFYELHPEEDRDAFKAAVFSGFARHETFVGLNNAVVHQQGQRLWMSTHAFPLIDAEGQLRGYQGSDLDITESIHAKQALEAEKERFEGIFEKTGSAVAIYQPIGAGEDFVFTGYNSAAERMDRKDRTEVIGRRLSECFPAAREMGLLDILRRVAQTGESEYIPIARYQAGDLQVWRENTIFKLSSGEVVAVYNDLTEIKQSQEAAERANRSKSQFLANMSHEIRTPMNAVIGLSDLLLHTPLDAKQRDYLGKIRDSSRMLLGIINDILDYSKIEAGKLELEAHSFRLEDLLDQMRTLFAAAADASGIELIFELDILHPRTLEGDALRLAQVLTNLLSNAIKFTDRGQVSLSIREQGLSDTGMELEFAVRDTGIGIALAQQERLFKAFTQADSSTTRKYGGTGLGLVISQRLVERMGSELRVTSTPSRGSTFSFTITLPVAAEDEVQPAAVITPGTRVLVVDDHEAARTVLRGILESQGASVEEADSGQAAIDAVARAEEAGRPFAFILMDWKMPGELDGIATLERLQALRDSRELSQDATPALIVSAYSQDDLAPHAARYRAFLNKPVTPRALLDAMHQALGSHDGSREAPLARALPCFRDSTVLLVEDNALNQEVACAIMEKTQVRIILAENGQEAVERVAEQDIDLILMDLQMPVMDGFEAARRIRTHHPDLPMVALSAAVMEEDRARAQAAGMNDHLAKPIDSQALIRTLSKWLCSGEVAPAPKPQLTNRLTPESTAPLSATPNDAILPTGLTAIDTTSGLKRFDGDRVLYLRTLHRLREQLDHEFSDLHAALTTPNDPSLARQLHTLKGLAAMVGANDLAARAQALEQPLRADDLARDADIQSFVAALAGVREQLGSLPRLAEPAARAAGDAGAPPAEIIASILRALTQGELIEDAPLAEIIHYFARQVDPEATQALQTHIEHFEHEAAIAQLRELATRAGLRLGGDD</sequence>
<dbReference type="Pfam" id="PF08448">
    <property type="entry name" value="PAS_4"/>
    <property type="match status" value="2"/>
</dbReference>
<dbReference type="InterPro" id="IPR001610">
    <property type="entry name" value="PAC"/>
</dbReference>
<feature type="modified residue" description="Phosphohistidine" evidence="12">
    <location>
        <position position="1261"/>
    </location>
</feature>
<evidence type="ECO:0000256" key="14">
    <source>
        <dbReference type="PROSITE-ProRule" id="PRU00703"/>
    </source>
</evidence>
<dbReference type="SMART" id="SM00448">
    <property type="entry name" value="REC"/>
    <property type="match status" value="2"/>
</dbReference>
<dbReference type="InterPro" id="IPR036097">
    <property type="entry name" value="HisK_dim/P_sf"/>
</dbReference>
<evidence type="ECO:0000259" key="19">
    <source>
        <dbReference type="PROSITE" id="PS50113"/>
    </source>
</evidence>
<dbReference type="SUPFAM" id="SSF47384">
    <property type="entry name" value="Homodimeric domain of signal transducing histidine kinase"/>
    <property type="match status" value="1"/>
</dbReference>
<dbReference type="Gene3D" id="1.10.287.130">
    <property type="match status" value="1"/>
</dbReference>
<feature type="domain" description="Response regulatory" evidence="17">
    <location>
        <begin position="908"/>
        <end position="1033"/>
    </location>
</feature>
<dbReference type="EMBL" id="CP121472">
    <property type="protein sequence ID" value="WPL18924.1"/>
    <property type="molecule type" value="Genomic_DNA"/>
</dbReference>
<protein>
    <recommendedName>
        <fullName evidence="3">histidine kinase</fullName>
        <ecNumber evidence="3">2.7.13.3</ecNumber>
    </recommendedName>
</protein>
<dbReference type="InterPro" id="IPR036890">
    <property type="entry name" value="HATPase_C_sf"/>
</dbReference>
<dbReference type="Gene3D" id="3.30.450.20">
    <property type="entry name" value="PAS domain"/>
    <property type="match status" value="3"/>
</dbReference>
<dbReference type="PROSITE" id="PS50894">
    <property type="entry name" value="HPT"/>
    <property type="match status" value="1"/>
</dbReference>
<dbReference type="InterPro" id="IPR003594">
    <property type="entry name" value="HATPase_dom"/>
</dbReference>
<dbReference type="Proteomes" id="UP001432180">
    <property type="component" value="Chromosome"/>
</dbReference>
<feature type="modified residue" description="4-aspartylphosphate" evidence="13">
    <location>
        <position position="962"/>
    </location>
</feature>
<keyword evidence="8" id="KW-0067">ATP-binding</keyword>
<dbReference type="Pfam" id="PF00512">
    <property type="entry name" value="HisKA"/>
    <property type="match status" value="1"/>
</dbReference>
<feature type="domain" description="HPt" evidence="20">
    <location>
        <begin position="1222"/>
        <end position="1325"/>
    </location>
</feature>
<feature type="domain" description="PAC" evidence="19">
    <location>
        <begin position="355"/>
        <end position="405"/>
    </location>
</feature>
<feature type="domain" description="PAC" evidence="19">
    <location>
        <begin position="481"/>
        <end position="533"/>
    </location>
</feature>
<evidence type="ECO:0000256" key="11">
    <source>
        <dbReference type="ARBA" id="ARBA00023136"/>
    </source>
</evidence>
<gene>
    <name evidence="22" type="primary">barA_20</name>
    <name evidence="22" type="ORF">Thiowin_04020</name>
</gene>
<dbReference type="InterPro" id="IPR000700">
    <property type="entry name" value="PAS-assoc_C"/>
</dbReference>
<evidence type="ECO:0000256" key="15">
    <source>
        <dbReference type="SAM" id="Coils"/>
    </source>
</evidence>
<feature type="domain" description="CBS" evidence="21">
    <location>
        <begin position="200"/>
        <end position="257"/>
    </location>
</feature>
<dbReference type="NCBIfam" id="TIGR00229">
    <property type="entry name" value="sensory_box"/>
    <property type="match status" value="2"/>
</dbReference>
<dbReference type="InterPro" id="IPR035965">
    <property type="entry name" value="PAS-like_dom_sf"/>
</dbReference>
<dbReference type="PANTHER" id="PTHR45339">
    <property type="entry name" value="HYBRID SIGNAL TRANSDUCTION HISTIDINE KINASE J"/>
    <property type="match status" value="1"/>
</dbReference>
<dbReference type="PROSITE" id="PS50112">
    <property type="entry name" value="PAS"/>
    <property type="match status" value="2"/>
</dbReference>
<dbReference type="SUPFAM" id="SSF55785">
    <property type="entry name" value="PYP-like sensor domain (PAS domain)"/>
    <property type="match status" value="3"/>
</dbReference>
<keyword evidence="11" id="KW-0472">Membrane</keyword>
<evidence type="ECO:0000256" key="12">
    <source>
        <dbReference type="PROSITE-ProRule" id="PRU00110"/>
    </source>
</evidence>
<evidence type="ECO:0000256" key="2">
    <source>
        <dbReference type="ARBA" id="ARBA00004651"/>
    </source>
</evidence>
<dbReference type="InterPro" id="IPR011006">
    <property type="entry name" value="CheY-like_superfamily"/>
</dbReference>
<dbReference type="PANTHER" id="PTHR45339:SF1">
    <property type="entry name" value="HYBRID SIGNAL TRANSDUCTION HISTIDINE KINASE J"/>
    <property type="match status" value="1"/>
</dbReference>
<dbReference type="InterPro" id="IPR036641">
    <property type="entry name" value="HPT_dom_sf"/>
</dbReference>
<dbReference type="Pfam" id="PF02518">
    <property type="entry name" value="HATPase_c"/>
    <property type="match status" value="1"/>
</dbReference>
<evidence type="ECO:0000256" key="6">
    <source>
        <dbReference type="ARBA" id="ARBA00022692"/>
    </source>
</evidence>
<dbReference type="Gene3D" id="3.30.565.10">
    <property type="entry name" value="Histidine kinase-like ATPase, C-terminal domain"/>
    <property type="match status" value="1"/>
</dbReference>
<feature type="coiled-coil region" evidence="15">
    <location>
        <begin position="251"/>
        <end position="289"/>
    </location>
</feature>
<keyword evidence="23" id="KW-1185">Reference proteome</keyword>
<reference evidence="22 23" key="1">
    <citation type="journal article" date="2023" name="Microorganisms">
        <title>Thiorhodovibrio frisius and Trv. litoralis spp. nov., Two Novel Members from a Clade of Fastidious Purple Sulfur Bacteria That Exhibit Unique Red-Shifted Light-Harvesting Capabilities.</title>
        <authorList>
            <person name="Methner A."/>
            <person name="Kuzyk S.B."/>
            <person name="Petersen J."/>
            <person name="Bauer S."/>
            <person name="Brinkmann H."/>
            <person name="Sichau K."/>
            <person name="Wanner G."/>
            <person name="Wolf J."/>
            <person name="Neumann-Schaal M."/>
            <person name="Henke P."/>
            <person name="Tank M."/>
            <person name="Sproer C."/>
            <person name="Bunk B."/>
            <person name="Overmann J."/>
        </authorList>
    </citation>
    <scope>NUCLEOTIDE SEQUENCE [LARGE SCALE GENOMIC DNA]</scope>
    <source>
        <strain evidence="22 23">DSM 6702</strain>
    </source>
</reference>
<keyword evidence="22" id="KW-0418">Kinase</keyword>
<evidence type="ECO:0000256" key="9">
    <source>
        <dbReference type="ARBA" id="ARBA00022989"/>
    </source>
</evidence>